<evidence type="ECO:0000256" key="1">
    <source>
        <dbReference type="ARBA" id="ARBA00004141"/>
    </source>
</evidence>
<protein>
    <submittedName>
        <fullName evidence="8">Citrate:proton symporter</fullName>
    </submittedName>
</protein>
<gene>
    <name evidence="8" type="ORF">RIU57_28320</name>
</gene>
<keyword evidence="9" id="KW-1185">Reference proteome</keyword>
<evidence type="ECO:0000256" key="4">
    <source>
        <dbReference type="ARBA" id="ARBA00022989"/>
    </source>
</evidence>
<feature type="transmembrane region" description="Helical" evidence="6">
    <location>
        <begin position="234"/>
        <end position="252"/>
    </location>
</feature>
<keyword evidence="4 6" id="KW-1133">Transmembrane helix</keyword>
<feature type="transmembrane region" description="Helical" evidence="6">
    <location>
        <begin position="314"/>
        <end position="338"/>
    </location>
</feature>
<dbReference type="InterPro" id="IPR004680">
    <property type="entry name" value="Cit_transptr-like_dom"/>
</dbReference>
<feature type="transmembrane region" description="Helical" evidence="6">
    <location>
        <begin position="6"/>
        <end position="39"/>
    </location>
</feature>
<keyword evidence="5 6" id="KW-0472">Membrane</keyword>
<name>A0ABU2DLQ6_ACHAE</name>
<comment type="subcellular location">
    <subcellularLocation>
        <location evidence="1">Membrane</location>
        <topology evidence="1">Multi-pass membrane protein</topology>
    </subcellularLocation>
</comment>
<comment type="caution">
    <text evidence="8">The sequence shown here is derived from an EMBL/GenBank/DDBJ whole genome shotgun (WGS) entry which is preliminary data.</text>
</comment>
<organism evidence="8 9">
    <name type="scientific">Achromobacter aegrifaciens</name>
    <dbReference type="NCBI Taxonomy" id="1287736"/>
    <lineage>
        <taxon>Bacteria</taxon>
        <taxon>Pseudomonadati</taxon>
        <taxon>Pseudomonadota</taxon>
        <taxon>Betaproteobacteria</taxon>
        <taxon>Burkholderiales</taxon>
        <taxon>Alcaligenaceae</taxon>
        <taxon>Achromobacter</taxon>
    </lineage>
</organism>
<evidence type="ECO:0000256" key="5">
    <source>
        <dbReference type="ARBA" id="ARBA00023136"/>
    </source>
</evidence>
<dbReference type="Pfam" id="PF03600">
    <property type="entry name" value="CitMHS"/>
    <property type="match status" value="1"/>
</dbReference>
<dbReference type="Proteomes" id="UP001264156">
    <property type="component" value="Unassembled WGS sequence"/>
</dbReference>
<keyword evidence="3 6" id="KW-0812">Transmembrane</keyword>
<dbReference type="RefSeq" id="WP_310535769.1">
    <property type="nucleotide sequence ID" value="NZ_JAVKVN010000015.1"/>
</dbReference>
<feature type="transmembrane region" description="Helical" evidence="6">
    <location>
        <begin position="132"/>
        <end position="153"/>
    </location>
</feature>
<evidence type="ECO:0000256" key="2">
    <source>
        <dbReference type="ARBA" id="ARBA00022448"/>
    </source>
</evidence>
<dbReference type="EMBL" id="JAVKVN010000015">
    <property type="protein sequence ID" value="MDR7949058.1"/>
    <property type="molecule type" value="Genomic_DNA"/>
</dbReference>
<proteinExistence type="predicted"/>
<evidence type="ECO:0000259" key="7">
    <source>
        <dbReference type="Pfam" id="PF03600"/>
    </source>
</evidence>
<evidence type="ECO:0000256" key="6">
    <source>
        <dbReference type="SAM" id="Phobius"/>
    </source>
</evidence>
<evidence type="ECO:0000313" key="8">
    <source>
        <dbReference type="EMBL" id="MDR7949058.1"/>
    </source>
</evidence>
<accession>A0ABU2DLQ6</accession>
<feature type="transmembrane region" description="Helical" evidence="6">
    <location>
        <begin position="389"/>
        <end position="407"/>
    </location>
</feature>
<feature type="transmembrane region" description="Helical" evidence="6">
    <location>
        <begin position="414"/>
        <end position="434"/>
    </location>
</feature>
<feature type="domain" description="Citrate transporter-like" evidence="7">
    <location>
        <begin position="14"/>
        <end position="380"/>
    </location>
</feature>
<dbReference type="NCBIfam" id="TIGR00784">
    <property type="entry name" value="citMHS"/>
    <property type="match status" value="1"/>
</dbReference>
<keyword evidence="2" id="KW-0813">Transport</keyword>
<sequence>MLTLLAYGMIIAFMALIMSGRATALIALITVPTLFALLGGFGPEIGPMVMSGLRAIAPTGVLLMFAILYFGLMIDVGLFDPLIRAIVRVCQGDPMRVIVGSTLLVLLVSLDGDGSTTYLLCLTAMLPLHRQLGINPLILPCLAMLSNSIMNISPWGGPTARVMSALHLDASQVFLPLIPGMIAASAVTLGIAWWFGRRERARLKTIQWRDAAPVMESPLGGNVQLSSHPRSKPLMMFNLILTCALMVGLVVGALPLPLLFMGAFAIAISVNFPSLQDQKERMAAHSASVVAVVSVIFAAGIFTGILSGTKMTDAIAQSVIGIIPESAGNFLPLITALLSAPMTFFLSNDAFYFGVVPILAEAGKAYGIAPEIIARASLLGQPVHQLSPLVAANYVLIGIAGVEFGAHQRFTWKWAVLLALVMIAVAGLIGVVPLY</sequence>
<reference evidence="9" key="1">
    <citation type="submission" date="2023-07" db="EMBL/GenBank/DDBJ databases">
        <title>Glyphosate-induced phosphonatase operons in soil bacteria of genus Achromobacter.</title>
        <authorList>
            <person name="Epiktetov D.O."/>
            <person name="Sviridov A.V."/>
            <person name="Tarlachkov S.V."/>
            <person name="Shushkova T.V."/>
            <person name="Toropygin I.Y."/>
            <person name="Leontievsky A."/>
        </authorList>
    </citation>
    <scope>NUCLEOTIDE SEQUENCE [LARGE SCALE GENOMIC DNA]</scope>
    <source>
        <strain evidence="9">Kg 16</strain>
    </source>
</reference>
<feature type="transmembrane region" description="Helical" evidence="6">
    <location>
        <begin position="173"/>
        <end position="195"/>
    </location>
</feature>
<feature type="transmembrane region" description="Helical" evidence="6">
    <location>
        <begin position="287"/>
        <end position="308"/>
    </location>
</feature>
<dbReference type="InterPro" id="IPR014738">
    <property type="entry name" value="Citrate_transporter"/>
</dbReference>
<feature type="transmembrane region" description="Helical" evidence="6">
    <location>
        <begin position="51"/>
        <end position="72"/>
    </location>
</feature>
<evidence type="ECO:0000256" key="3">
    <source>
        <dbReference type="ARBA" id="ARBA00022692"/>
    </source>
</evidence>
<evidence type="ECO:0000313" key="9">
    <source>
        <dbReference type="Proteomes" id="UP001264156"/>
    </source>
</evidence>